<accession>A0AAV6J3F4</accession>
<reference evidence="3" key="1">
    <citation type="submission" date="2020-08" db="EMBL/GenBank/DDBJ databases">
        <title>Plant Genome Project.</title>
        <authorList>
            <person name="Zhang R.-G."/>
        </authorList>
    </citation>
    <scope>NUCLEOTIDE SEQUENCE</scope>
    <source>
        <strain evidence="3">WSP0</strain>
        <tissue evidence="3">Leaf</tissue>
    </source>
</reference>
<sequence length="629" mass="68262">MATSVTQDVIELDERKLRTSSVGKSSSPNTGQSKFLDYLRASRGKQTPPNNGQNISPRRTRASTGSLREMVNTARHSTGKASSPKSGESLDPHYLRASSGSCHDFCKYGRKHEVEPKARRPFPKRAIKLPSERENPTIVVVSADERKMTAVVKVKPKPSPVSKALSTDSPSVIKQEVSSLSNKVKMSSKQASSNEKEIAKDGKKIVSAKKAPVKPKTTTSKPSTSLRTSGGLNSRKDSEIKGAKKTGTSIAALKKVVATPKASLFPKPSYNGAVILNVKKHKSPKSSSPLKDQNRVRKTEPNQSNNEKVSEKTLHVIKVETENEVLECAQNGSTLHSPLSPELSLAKSSSLPKSPALSSHEEEDQEESEYTDSKVDETDESISESTETVNLNKVETPEGNGKRTPGKGRKVGISGDKDSSAAKQKFRKGKVVEVKSENDGPRRLRFRRGRVLGQNPDTKSDVVKRSFAKKEVEGDTNGTLPGLKGNNKRTPGKGKVGISVDCEPSKLKFRRGKVVDPQSENGTPRRLRFRRGLVLGRSQDSKPDVGKTGSKRRGTEGDANGTEPGSEKVVLRHQDVQGKKDAQGLFNNVIEETASKLVESRKSKVKALVGAFETVISLQESKPSTQTVP</sequence>
<dbReference type="PANTHER" id="PTHR33349">
    <property type="entry name" value="EMB|CAB62594.1"/>
    <property type="match status" value="1"/>
</dbReference>
<feature type="domain" description="Calmodulin-binding" evidence="2">
    <location>
        <begin position="503"/>
        <end position="617"/>
    </location>
</feature>
<dbReference type="PANTHER" id="PTHR33349:SF1">
    <property type="entry name" value="EMB|CAB62594.1"/>
    <property type="match status" value="1"/>
</dbReference>
<feature type="compositionally biased region" description="Basic and acidic residues" evidence="1">
    <location>
        <begin position="430"/>
        <end position="442"/>
    </location>
</feature>
<feature type="compositionally biased region" description="Polar residues" evidence="1">
    <location>
        <begin position="44"/>
        <end position="66"/>
    </location>
</feature>
<organism evidence="3 4">
    <name type="scientific">Rhododendron griersonianum</name>
    <dbReference type="NCBI Taxonomy" id="479676"/>
    <lineage>
        <taxon>Eukaryota</taxon>
        <taxon>Viridiplantae</taxon>
        <taxon>Streptophyta</taxon>
        <taxon>Embryophyta</taxon>
        <taxon>Tracheophyta</taxon>
        <taxon>Spermatophyta</taxon>
        <taxon>Magnoliopsida</taxon>
        <taxon>eudicotyledons</taxon>
        <taxon>Gunneridae</taxon>
        <taxon>Pentapetalae</taxon>
        <taxon>asterids</taxon>
        <taxon>Ericales</taxon>
        <taxon>Ericaceae</taxon>
        <taxon>Ericoideae</taxon>
        <taxon>Rhodoreae</taxon>
        <taxon>Rhododendron</taxon>
    </lineage>
</organism>
<dbReference type="EMBL" id="JACTNZ010000008">
    <property type="protein sequence ID" value="KAG5535163.1"/>
    <property type="molecule type" value="Genomic_DNA"/>
</dbReference>
<feature type="compositionally biased region" description="Low complexity" evidence="1">
    <location>
        <begin position="208"/>
        <end position="225"/>
    </location>
</feature>
<feature type="region of interest" description="Disordered" evidence="1">
    <location>
        <begin position="276"/>
        <end position="315"/>
    </location>
</feature>
<dbReference type="GO" id="GO:0005516">
    <property type="term" value="F:calmodulin binding"/>
    <property type="evidence" value="ECO:0007669"/>
    <property type="project" value="InterPro"/>
</dbReference>
<dbReference type="SMART" id="SM01054">
    <property type="entry name" value="CaM_binding"/>
    <property type="match status" value="1"/>
</dbReference>
<proteinExistence type="predicted"/>
<feature type="compositionally biased region" description="Basic and acidic residues" evidence="1">
    <location>
        <begin position="458"/>
        <end position="473"/>
    </location>
</feature>
<evidence type="ECO:0000313" key="3">
    <source>
        <dbReference type="EMBL" id="KAG5535163.1"/>
    </source>
</evidence>
<feature type="region of interest" description="Disordered" evidence="1">
    <location>
        <begin position="183"/>
        <end position="249"/>
    </location>
</feature>
<keyword evidence="4" id="KW-1185">Reference proteome</keyword>
<dbReference type="Proteomes" id="UP000823749">
    <property type="component" value="Chromosome 8"/>
</dbReference>
<name>A0AAV6J3F4_9ERIC</name>
<evidence type="ECO:0000256" key="1">
    <source>
        <dbReference type="SAM" id="MobiDB-lite"/>
    </source>
</evidence>
<protein>
    <recommendedName>
        <fullName evidence="2">Calmodulin-binding domain-containing protein</fullName>
    </recommendedName>
</protein>
<dbReference type="Pfam" id="PF07839">
    <property type="entry name" value="CaM_binding"/>
    <property type="match status" value="1"/>
</dbReference>
<feature type="compositionally biased region" description="Polar residues" evidence="1">
    <location>
        <begin position="19"/>
        <end position="33"/>
    </location>
</feature>
<feature type="compositionally biased region" description="Polar residues" evidence="1">
    <location>
        <begin position="74"/>
        <end position="86"/>
    </location>
</feature>
<evidence type="ECO:0000259" key="2">
    <source>
        <dbReference type="SMART" id="SM01054"/>
    </source>
</evidence>
<comment type="caution">
    <text evidence="3">The sequence shown here is derived from an EMBL/GenBank/DDBJ whole genome shotgun (WGS) entry which is preliminary data.</text>
</comment>
<feature type="compositionally biased region" description="Low complexity" evidence="1">
    <location>
        <begin position="337"/>
        <end position="358"/>
    </location>
</feature>
<dbReference type="InterPro" id="IPR012417">
    <property type="entry name" value="CaM-bd_dom_pln"/>
</dbReference>
<feature type="region of interest" description="Disordered" evidence="1">
    <location>
        <begin position="329"/>
        <end position="569"/>
    </location>
</feature>
<dbReference type="AlphaFoldDB" id="A0AAV6J3F4"/>
<gene>
    <name evidence="3" type="ORF">RHGRI_023071</name>
</gene>
<feature type="compositionally biased region" description="Acidic residues" evidence="1">
    <location>
        <begin position="361"/>
        <end position="370"/>
    </location>
</feature>
<feature type="compositionally biased region" description="Polar residues" evidence="1">
    <location>
        <begin position="183"/>
        <end position="193"/>
    </location>
</feature>
<feature type="compositionally biased region" description="Basic and acidic residues" evidence="1">
    <location>
        <begin position="194"/>
        <end position="204"/>
    </location>
</feature>
<evidence type="ECO:0000313" key="4">
    <source>
        <dbReference type="Proteomes" id="UP000823749"/>
    </source>
</evidence>
<feature type="region of interest" description="Disordered" evidence="1">
    <location>
        <begin position="1"/>
        <end position="95"/>
    </location>
</feature>